<dbReference type="Pfam" id="PF05147">
    <property type="entry name" value="LANC_like"/>
    <property type="match status" value="1"/>
</dbReference>
<dbReference type="Proteomes" id="UP001230654">
    <property type="component" value="Unassembled WGS sequence"/>
</dbReference>
<gene>
    <name evidence="1" type="ORF">QF030_000474</name>
</gene>
<evidence type="ECO:0000313" key="2">
    <source>
        <dbReference type="Proteomes" id="UP001230654"/>
    </source>
</evidence>
<reference evidence="1 2" key="1">
    <citation type="submission" date="2023-07" db="EMBL/GenBank/DDBJ databases">
        <title>Comparative genomics of wheat-associated soil bacteria to identify genetic determinants of phenazine resistance.</title>
        <authorList>
            <person name="Mouncey N."/>
        </authorList>
    </citation>
    <scope>NUCLEOTIDE SEQUENCE [LARGE SCALE GENOMIC DNA]</scope>
    <source>
        <strain evidence="1 2">B2I6</strain>
    </source>
</reference>
<dbReference type="RefSeq" id="WP_307160912.1">
    <property type="nucleotide sequence ID" value="NZ_JAUSWV010000001.1"/>
</dbReference>
<sequence>MIWTTNAPSLACSPAQLRATVDAGLCHGVSGLAHLASRTADDASPATAAELRAVLPCLLATLIPPGAAPEEATTALVSDPAGPGLLDGAAGIALAALSTAGAKPRTSWDACLLIA</sequence>
<comment type="caution">
    <text evidence="1">The sequence shown here is derived from an EMBL/GenBank/DDBJ whole genome shotgun (WGS) entry which is preliminary data.</text>
</comment>
<proteinExistence type="predicted"/>
<dbReference type="Gene3D" id="1.50.10.20">
    <property type="match status" value="1"/>
</dbReference>
<dbReference type="InterPro" id="IPR007822">
    <property type="entry name" value="LANC-like"/>
</dbReference>
<dbReference type="SUPFAM" id="SSF158745">
    <property type="entry name" value="LanC-like"/>
    <property type="match status" value="1"/>
</dbReference>
<accession>A0ABU0NGS1</accession>
<dbReference type="EMBL" id="JAUSWV010000001">
    <property type="protein sequence ID" value="MDQ0578296.1"/>
    <property type="molecule type" value="Genomic_DNA"/>
</dbReference>
<evidence type="ECO:0000313" key="1">
    <source>
        <dbReference type="EMBL" id="MDQ0578296.1"/>
    </source>
</evidence>
<name>A0ABU0NGS1_STRRH</name>
<keyword evidence="2" id="KW-1185">Reference proteome</keyword>
<organism evidence="1 2">
    <name type="scientific">Streptomyces rishiriensis</name>
    <dbReference type="NCBI Taxonomy" id="68264"/>
    <lineage>
        <taxon>Bacteria</taxon>
        <taxon>Bacillati</taxon>
        <taxon>Actinomycetota</taxon>
        <taxon>Actinomycetes</taxon>
        <taxon>Kitasatosporales</taxon>
        <taxon>Streptomycetaceae</taxon>
        <taxon>Streptomyces</taxon>
    </lineage>
</organism>
<protein>
    <submittedName>
        <fullName evidence="1">Uncharacterized protein</fullName>
    </submittedName>
</protein>
<dbReference type="PRINTS" id="PR01955">
    <property type="entry name" value="LANCFRANKIA"/>
</dbReference>